<dbReference type="AlphaFoldDB" id="A0A6H9YER0"/>
<sequence length="78" mass="7779">MTSPVVAVYTAGGATPIELAADAGDYKLLFAAPVGDLPDGLAELLAAVGELIDVTDETAGAAALPARHPGRHLGVLRS</sequence>
<accession>A0A6H9YER0</accession>
<comment type="caution">
    <text evidence="1">The sequence shown here is derived from an EMBL/GenBank/DDBJ whole genome shotgun (WGS) entry which is preliminary data.</text>
</comment>
<evidence type="ECO:0000313" key="2">
    <source>
        <dbReference type="Proteomes" id="UP000468735"/>
    </source>
</evidence>
<dbReference type="OrthoDB" id="24041at2"/>
<organism evidence="1 2">
    <name type="scientific">Actinomadura rudentiformis</name>
    <dbReference type="NCBI Taxonomy" id="359158"/>
    <lineage>
        <taxon>Bacteria</taxon>
        <taxon>Bacillati</taxon>
        <taxon>Actinomycetota</taxon>
        <taxon>Actinomycetes</taxon>
        <taxon>Streptosporangiales</taxon>
        <taxon>Thermomonosporaceae</taxon>
        <taxon>Actinomadura</taxon>
    </lineage>
</organism>
<dbReference type="RefSeq" id="WP_151566005.1">
    <property type="nucleotide sequence ID" value="NZ_WBMT01000018.1"/>
</dbReference>
<dbReference type="EMBL" id="WBMT01000018">
    <property type="protein sequence ID" value="KAB2343781.1"/>
    <property type="molecule type" value="Genomic_DNA"/>
</dbReference>
<name>A0A6H9YER0_9ACTN</name>
<evidence type="ECO:0000313" key="1">
    <source>
        <dbReference type="EMBL" id="KAB2343781.1"/>
    </source>
</evidence>
<protein>
    <submittedName>
        <fullName evidence="1">Uncharacterized protein</fullName>
    </submittedName>
</protein>
<reference evidence="1 2" key="1">
    <citation type="submission" date="2019-09" db="EMBL/GenBank/DDBJ databases">
        <title>Actinomadura physcomitrii sp. nov., a novel actinomycete isolated from moss [Physcomitrium sphaericum (Ludw) Fuernr].</title>
        <authorList>
            <person name="Zhuang X."/>
            <person name="Liu C."/>
        </authorList>
    </citation>
    <scope>NUCLEOTIDE SEQUENCE [LARGE SCALE GENOMIC DNA]</scope>
    <source>
        <strain evidence="1 2">HMC1</strain>
    </source>
</reference>
<proteinExistence type="predicted"/>
<gene>
    <name evidence="1" type="ORF">F8566_34290</name>
</gene>
<keyword evidence="2" id="KW-1185">Reference proteome</keyword>
<dbReference type="Proteomes" id="UP000468735">
    <property type="component" value="Unassembled WGS sequence"/>
</dbReference>